<dbReference type="PROSITE" id="PS50175">
    <property type="entry name" value="ASP_PROT_RETROV"/>
    <property type="match status" value="1"/>
</dbReference>
<name>A0A0J7K9T0_LASNI</name>
<evidence type="ECO:0000256" key="1">
    <source>
        <dbReference type="ARBA" id="ARBA00022801"/>
    </source>
</evidence>
<evidence type="ECO:0000256" key="2">
    <source>
        <dbReference type="SAM" id="MobiDB-lite"/>
    </source>
</evidence>
<protein>
    <recommendedName>
        <fullName evidence="3">Peptidase A2 domain-containing protein</fullName>
    </recommendedName>
</protein>
<proteinExistence type="predicted"/>
<feature type="region of interest" description="Disordered" evidence="2">
    <location>
        <begin position="1"/>
        <end position="26"/>
    </location>
</feature>
<keyword evidence="5" id="KW-1185">Reference proteome</keyword>
<dbReference type="PaxDb" id="67767-A0A0J7K9T0"/>
<dbReference type="GO" id="GO:0004190">
    <property type="term" value="F:aspartic-type endopeptidase activity"/>
    <property type="evidence" value="ECO:0007669"/>
    <property type="project" value="InterPro"/>
</dbReference>
<dbReference type="PANTHER" id="PTHR47331:SF5">
    <property type="entry name" value="RIBONUCLEASE H"/>
    <property type="match status" value="1"/>
</dbReference>
<gene>
    <name evidence="4" type="ORF">RF55_13618</name>
</gene>
<comment type="caution">
    <text evidence="4">The sequence shown here is derived from an EMBL/GenBank/DDBJ whole genome shotgun (WGS) entry which is preliminary data.</text>
</comment>
<organism evidence="4 5">
    <name type="scientific">Lasius niger</name>
    <name type="common">Black garden ant</name>
    <dbReference type="NCBI Taxonomy" id="67767"/>
    <lineage>
        <taxon>Eukaryota</taxon>
        <taxon>Metazoa</taxon>
        <taxon>Ecdysozoa</taxon>
        <taxon>Arthropoda</taxon>
        <taxon>Hexapoda</taxon>
        <taxon>Insecta</taxon>
        <taxon>Pterygota</taxon>
        <taxon>Neoptera</taxon>
        <taxon>Endopterygota</taxon>
        <taxon>Hymenoptera</taxon>
        <taxon>Apocrita</taxon>
        <taxon>Aculeata</taxon>
        <taxon>Formicoidea</taxon>
        <taxon>Formicidae</taxon>
        <taxon>Formicinae</taxon>
        <taxon>Lasius</taxon>
        <taxon>Lasius</taxon>
    </lineage>
</organism>
<dbReference type="CDD" id="cd00303">
    <property type="entry name" value="retropepsin_like"/>
    <property type="match status" value="1"/>
</dbReference>
<dbReference type="AlphaFoldDB" id="A0A0J7K9T0"/>
<dbReference type="STRING" id="67767.A0A0J7K9T0"/>
<dbReference type="Proteomes" id="UP000036403">
    <property type="component" value="Unassembled WGS sequence"/>
</dbReference>
<dbReference type="GO" id="GO:0006508">
    <property type="term" value="P:proteolysis"/>
    <property type="evidence" value="ECO:0007669"/>
    <property type="project" value="InterPro"/>
</dbReference>
<dbReference type="OrthoDB" id="7552015at2759"/>
<dbReference type="Gene3D" id="2.40.70.10">
    <property type="entry name" value="Acid Proteases"/>
    <property type="match status" value="1"/>
</dbReference>
<sequence length="431" mass="47366">MLTLNAAKPRSVKTSGESSRNAKTHYAKHGSETTRCALCKEKHSLMSCAQFKSKTAGESRSIVETSKLCFNCLGNHPVAKCQSTRNCWTCKAWHHSMLHDAYITPTTSEVSAHSAVQSTDDRKAVLLATARVLVADRYGEPHTVRALIDQGSEISFVSEALVQRLRLPRSHSAVSILGIGGSLSGTTRGKVALSLTSKATGAKLSAVAFVLPRLSAYRGASIKRRASWSHINGLTLADPDYSSNDPVDLLLGAEVCSVIFEDGIRKGGARAPIAQRTTLGWILSGGCDVVSNQGLRSSLQCTADHELVHLVRRFWEQEELPAAPAALTPEEQRCEDIFVRTHERTTTGRYIVRLPFASTPTNLAETRLPARRLVASMERKCIQDPRFGELYRTFMQEYESLKHMEMVYESSENEGKQNATYHITGCSRSQA</sequence>
<evidence type="ECO:0000313" key="4">
    <source>
        <dbReference type="EMBL" id="KMQ87173.1"/>
    </source>
</evidence>
<accession>A0A0J7K9T0</accession>
<evidence type="ECO:0000259" key="3">
    <source>
        <dbReference type="PROSITE" id="PS50175"/>
    </source>
</evidence>
<feature type="compositionally biased region" description="Polar residues" evidence="2">
    <location>
        <begin position="12"/>
        <end position="21"/>
    </location>
</feature>
<dbReference type="InterPro" id="IPR021109">
    <property type="entry name" value="Peptidase_aspartic_dom_sf"/>
</dbReference>
<keyword evidence="1" id="KW-0378">Hydrolase</keyword>
<feature type="domain" description="Peptidase A2" evidence="3">
    <location>
        <begin position="144"/>
        <end position="181"/>
    </location>
</feature>
<evidence type="ECO:0000313" key="5">
    <source>
        <dbReference type="Proteomes" id="UP000036403"/>
    </source>
</evidence>
<dbReference type="PANTHER" id="PTHR47331">
    <property type="entry name" value="PHD-TYPE DOMAIN-CONTAINING PROTEIN"/>
    <property type="match status" value="1"/>
</dbReference>
<reference evidence="4 5" key="1">
    <citation type="submission" date="2015-04" db="EMBL/GenBank/DDBJ databases">
        <title>Lasius niger genome sequencing.</title>
        <authorList>
            <person name="Konorov E.A."/>
            <person name="Nikitin M.A."/>
            <person name="Kirill M.V."/>
            <person name="Chang P."/>
        </authorList>
    </citation>
    <scope>NUCLEOTIDE SEQUENCE [LARGE SCALE GENOMIC DNA]</scope>
    <source>
        <tissue evidence="4">Whole</tissue>
    </source>
</reference>
<dbReference type="InterPro" id="IPR001995">
    <property type="entry name" value="Peptidase_A2_cat"/>
</dbReference>
<dbReference type="EMBL" id="LBMM01010888">
    <property type="protein sequence ID" value="KMQ87173.1"/>
    <property type="molecule type" value="Genomic_DNA"/>
</dbReference>